<reference evidence="1" key="1">
    <citation type="submission" date="2022-03" db="EMBL/GenBank/DDBJ databases">
        <title>Genome Encyclopedia of Bacteria and Archaea VI: Functional Genomics of Type Strains.</title>
        <authorList>
            <person name="Whitman W."/>
        </authorList>
    </citation>
    <scope>NUCLEOTIDE SEQUENCE</scope>
    <source>
        <strain evidence="1">HSC-15S17</strain>
    </source>
</reference>
<organism evidence="1 2">
    <name type="scientific">Duganella violaceipulchra</name>
    <dbReference type="NCBI Taxonomy" id="2849652"/>
    <lineage>
        <taxon>Bacteria</taxon>
        <taxon>Pseudomonadati</taxon>
        <taxon>Pseudomonadota</taxon>
        <taxon>Betaproteobacteria</taxon>
        <taxon>Burkholderiales</taxon>
        <taxon>Oxalobacteraceae</taxon>
        <taxon>Telluria group</taxon>
        <taxon>Duganella</taxon>
    </lineage>
</organism>
<dbReference type="EMBL" id="JALJZU010000004">
    <property type="protein sequence ID" value="MCP2008310.1"/>
    <property type="molecule type" value="Genomic_DNA"/>
</dbReference>
<keyword evidence="2" id="KW-1185">Reference proteome</keyword>
<evidence type="ECO:0000313" key="1">
    <source>
        <dbReference type="EMBL" id="MCP2008310.1"/>
    </source>
</evidence>
<proteinExistence type="predicted"/>
<name>A0ABT1GH75_9BURK</name>
<dbReference type="Proteomes" id="UP001162889">
    <property type="component" value="Unassembled WGS sequence"/>
</dbReference>
<accession>A0ABT1GH75</accession>
<sequence length="35" mass="3965">MSLLSTTCEKYIHADILPLPYDKQMTEQRGEAAPI</sequence>
<protein>
    <submittedName>
        <fullName evidence="1">Uncharacterized protein</fullName>
    </submittedName>
</protein>
<comment type="caution">
    <text evidence="1">The sequence shown here is derived from an EMBL/GenBank/DDBJ whole genome shotgun (WGS) entry which is preliminary data.</text>
</comment>
<gene>
    <name evidence="1" type="ORF">L1274_002018</name>
</gene>
<evidence type="ECO:0000313" key="2">
    <source>
        <dbReference type="Proteomes" id="UP001162889"/>
    </source>
</evidence>